<proteinExistence type="predicted"/>
<sequence>MELIRTTKGTYDAMNIIRSTFNCVGSYEFTHSDGELIEGYEYKGIDEDSQDEFTPIIKVECSDGYFYATNYKNDVKNRL</sequence>
<accession>A0AA96KR30</accession>
<name>A0AA96KR30_9CAUD</name>
<evidence type="ECO:0000313" key="1">
    <source>
        <dbReference type="EMBL" id="WNO29755.1"/>
    </source>
</evidence>
<reference evidence="1" key="1">
    <citation type="submission" date="2023-04" db="EMBL/GenBank/DDBJ databases">
        <authorList>
            <person name="Zhang X."/>
        </authorList>
    </citation>
    <scope>NUCLEOTIDE SEQUENCE</scope>
</reference>
<protein>
    <submittedName>
        <fullName evidence="1">Uncharacterized protein</fullName>
    </submittedName>
</protein>
<dbReference type="EMBL" id="OQ884030">
    <property type="protein sequence ID" value="WNO29755.1"/>
    <property type="molecule type" value="Genomic_DNA"/>
</dbReference>
<organism evidence="1">
    <name type="scientific">Bacillus phage SDFMU_Pbc</name>
    <dbReference type="NCBI Taxonomy" id="3076135"/>
    <lineage>
        <taxon>Viruses</taxon>
        <taxon>Duplodnaviria</taxon>
        <taxon>Heunggongvirae</taxon>
        <taxon>Uroviricota</taxon>
        <taxon>Caudoviricetes</taxon>
        <taxon>Herelleviridae</taxon>
        <taxon>Bastillevirinae</taxon>
        <taxon>Agatevirus</taxon>
        <taxon>Agatevirus agate</taxon>
    </lineage>
</organism>